<dbReference type="SUPFAM" id="SSF53756">
    <property type="entry name" value="UDP-Glycosyltransferase/glycogen phosphorylase"/>
    <property type="match status" value="1"/>
</dbReference>
<evidence type="ECO:0000313" key="2">
    <source>
        <dbReference type="Proteomes" id="UP000034539"/>
    </source>
</evidence>
<evidence type="ECO:0008006" key="3">
    <source>
        <dbReference type="Google" id="ProtNLM"/>
    </source>
</evidence>
<evidence type="ECO:0000313" key="1">
    <source>
        <dbReference type="EMBL" id="KKR29977.1"/>
    </source>
</evidence>
<reference evidence="1 2" key="1">
    <citation type="journal article" date="2015" name="Nature">
        <title>rRNA introns, odd ribosomes, and small enigmatic genomes across a large radiation of phyla.</title>
        <authorList>
            <person name="Brown C.T."/>
            <person name="Hug L.A."/>
            <person name="Thomas B.C."/>
            <person name="Sharon I."/>
            <person name="Castelle C.J."/>
            <person name="Singh A."/>
            <person name="Wilkins M.J."/>
            <person name="Williams K.H."/>
            <person name="Banfield J.F."/>
        </authorList>
    </citation>
    <scope>NUCLEOTIDE SEQUENCE [LARGE SCALE GENOMIC DNA]</scope>
</reference>
<dbReference type="AlphaFoldDB" id="A0A0G0SWG6"/>
<dbReference type="Proteomes" id="UP000034539">
    <property type="component" value="Unassembled WGS sequence"/>
</dbReference>
<protein>
    <recommendedName>
        <fullName evidence="3">Glycosyltransferase</fullName>
    </recommendedName>
</protein>
<proteinExistence type="predicted"/>
<gene>
    <name evidence="1" type="ORF">UT63_C0110G0003</name>
</gene>
<sequence>MNILIINGTIDCAGGKILLCNGFNKYTEHTCRHLVAEETYLQYETDIVLDRCNFFEVDRLARKADVLMFHMWDFNTPYGLINWRHYLKGKKVIFNGQSAHEPGKIRYDLYKSGKLYDYYKDTPVQTVSFHYNELVYKGTKWVPIYKPIYDKEYLPKKDKNFNGTLILGQSPSTPNTKNTEEFVHVFRKLKDKGYDIELDIIKDVNHKECLKRKREWHIAFDNMHQGHEGSSAWESASMGIPTLAKLGREELEALTDRTEPLLIGTSTHS</sequence>
<dbReference type="PATRIC" id="fig|1618450.3.peg.1621"/>
<organism evidence="1 2">
    <name type="scientific">Candidatus Gottesmanbacteria bacterium GW2011_GWC2_39_8</name>
    <dbReference type="NCBI Taxonomy" id="1618450"/>
    <lineage>
        <taxon>Bacteria</taxon>
        <taxon>Candidatus Gottesmaniibacteriota</taxon>
    </lineage>
</organism>
<comment type="caution">
    <text evidence="1">The sequence shown here is derived from an EMBL/GenBank/DDBJ whole genome shotgun (WGS) entry which is preliminary data.</text>
</comment>
<accession>A0A0G0SWG6</accession>
<dbReference type="EMBL" id="LBXN01000110">
    <property type="protein sequence ID" value="KKR29977.1"/>
    <property type="molecule type" value="Genomic_DNA"/>
</dbReference>
<name>A0A0G0SWG6_9BACT</name>